<dbReference type="Gene3D" id="3.40.50.2000">
    <property type="entry name" value="Glycogen Phosphorylase B"/>
    <property type="match status" value="2"/>
</dbReference>
<dbReference type="RefSeq" id="WP_166649297.1">
    <property type="nucleotide sequence ID" value="NZ_SOAW01000003.1"/>
</dbReference>
<keyword evidence="5" id="KW-1185">Reference proteome</keyword>
<comment type="caution">
    <text evidence="4">The sequence shown here is derived from an EMBL/GenBank/DDBJ whole genome shotgun (WGS) entry which is preliminary data.</text>
</comment>
<evidence type="ECO:0000256" key="2">
    <source>
        <dbReference type="ARBA" id="ARBA00022679"/>
    </source>
</evidence>
<gene>
    <name evidence="4" type="ORF">CLV29_2976</name>
</gene>
<evidence type="ECO:0000256" key="1">
    <source>
        <dbReference type="ARBA" id="ARBA00022676"/>
    </source>
</evidence>
<reference evidence="4 5" key="1">
    <citation type="submission" date="2019-03" db="EMBL/GenBank/DDBJ databases">
        <title>Genomic Encyclopedia of Archaeal and Bacterial Type Strains, Phase II (KMG-II): from individual species to whole genera.</title>
        <authorList>
            <person name="Goeker M."/>
        </authorList>
    </citation>
    <scope>NUCLEOTIDE SEQUENCE [LARGE SCALE GENOMIC DNA]</scope>
    <source>
        <strain evidence="4 5">DSM 24323</strain>
    </source>
</reference>
<dbReference type="AlphaFoldDB" id="A0A4R7J0Z3"/>
<feature type="domain" description="Glycosyltransferase subfamily 4-like N-terminal" evidence="3">
    <location>
        <begin position="24"/>
        <end position="208"/>
    </location>
</feature>
<evidence type="ECO:0000313" key="5">
    <source>
        <dbReference type="Proteomes" id="UP000295371"/>
    </source>
</evidence>
<proteinExistence type="predicted"/>
<dbReference type="PANTHER" id="PTHR12526">
    <property type="entry name" value="GLYCOSYLTRANSFERASE"/>
    <property type="match status" value="1"/>
</dbReference>
<accession>A0A4R7J0Z3</accession>
<dbReference type="SUPFAM" id="SSF53756">
    <property type="entry name" value="UDP-Glycosyltransferase/glycogen phosphorylase"/>
    <property type="match status" value="1"/>
</dbReference>
<keyword evidence="1" id="KW-0328">Glycosyltransferase</keyword>
<dbReference type="EMBL" id="SOAW01000003">
    <property type="protein sequence ID" value="TDT29953.1"/>
    <property type="molecule type" value="Genomic_DNA"/>
</dbReference>
<protein>
    <submittedName>
        <fullName evidence="4">Glycosyltransferase involved in cell wall biosynthesis</fullName>
    </submittedName>
</protein>
<name>A0A4R7J0Z3_9ACTN</name>
<organism evidence="4 5">
    <name type="scientific">Naumannella halotolerans</name>
    <dbReference type="NCBI Taxonomy" id="993414"/>
    <lineage>
        <taxon>Bacteria</taxon>
        <taxon>Bacillati</taxon>
        <taxon>Actinomycetota</taxon>
        <taxon>Actinomycetes</taxon>
        <taxon>Propionibacteriales</taxon>
        <taxon>Propionibacteriaceae</taxon>
        <taxon>Naumannella</taxon>
    </lineage>
</organism>
<dbReference type="Pfam" id="PF13439">
    <property type="entry name" value="Glyco_transf_4"/>
    <property type="match status" value="1"/>
</dbReference>
<dbReference type="CDD" id="cd03794">
    <property type="entry name" value="GT4_WbuB-like"/>
    <property type="match status" value="1"/>
</dbReference>
<keyword evidence="2 4" id="KW-0808">Transferase</keyword>
<evidence type="ECO:0000259" key="3">
    <source>
        <dbReference type="Pfam" id="PF13439"/>
    </source>
</evidence>
<sequence>MRILVLTQHFPPEGGPHAYRWGWLTKAFAERGHEVDVVVPRWRADGEDTEESVVRAGPGVRVHETAARVSGVQLRRRLVNELLTAAAAYRAGRGCGKADVIIGTVPSLPTLPVAIALGLRTRTPTVAEIRDAWPDLLGEWEQWGDTGTARRRPRAGQLVRRVMRRIVPVAEAAYTALQRRAGLVVTTTESWARVLRRRRMRRVVVIRNTSMAISEPLPLPPARPGGALHVLYVGNFGRAQHLATAIRAASLCHQEGVPVRLRLVGVGAEAEAMRSFNSRLGQPAEIFDRVGVDEVPALYDWADSVLVTLRAWQPMEWSVPSKLYEALTSGRHITVTAPGESATIVEHAKAGHAVPPENPEALAALWTRMANDRSLLRTETDLGAAWVRENADPDELAERYLDELELLHHRAAR</sequence>
<dbReference type="Pfam" id="PF13692">
    <property type="entry name" value="Glyco_trans_1_4"/>
    <property type="match status" value="1"/>
</dbReference>
<dbReference type="InterPro" id="IPR028098">
    <property type="entry name" value="Glyco_trans_4-like_N"/>
</dbReference>
<evidence type="ECO:0000313" key="4">
    <source>
        <dbReference type="EMBL" id="TDT29953.1"/>
    </source>
</evidence>
<dbReference type="Proteomes" id="UP000295371">
    <property type="component" value="Unassembled WGS sequence"/>
</dbReference>
<dbReference type="GO" id="GO:0016757">
    <property type="term" value="F:glycosyltransferase activity"/>
    <property type="evidence" value="ECO:0007669"/>
    <property type="project" value="UniProtKB-KW"/>
</dbReference>